<organism evidence="2 3">
    <name type="scientific">Pigmentiphaga daeguensis</name>
    <dbReference type="NCBI Taxonomy" id="414049"/>
    <lineage>
        <taxon>Bacteria</taxon>
        <taxon>Pseudomonadati</taxon>
        <taxon>Pseudomonadota</taxon>
        <taxon>Betaproteobacteria</taxon>
        <taxon>Burkholderiales</taxon>
        <taxon>Alcaligenaceae</taxon>
        <taxon>Pigmentiphaga</taxon>
    </lineage>
</organism>
<dbReference type="PANTHER" id="PTHR42928:SF5">
    <property type="entry name" value="BLR1237 PROTEIN"/>
    <property type="match status" value="1"/>
</dbReference>
<evidence type="ECO:0000256" key="1">
    <source>
        <dbReference type="ARBA" id="ARBA00006987"/>
    </source>
</evidence>
<evidence type="ECO:0000313" key="2">
    <source>
        <dbReference type="EMBL" id="GAA0514683.1"/>
    </source>
</evidence>
<sequence>MISLRIRSAWLCAPTAIHDPQPIGPEAPRIRLRRSAVVASMKRHPHGLGSGFHFRRAALALLLAVVAPAAPAQEPLKLVVGLPAGGNFDIIARLLADKLRVSLNQPTIVENRPGAQARLAIQHVKAAAPDGNTLVVAPGATIYLYPHVFKQLGYDPFTDLAPVAKLPTWELGLAVPASFPARSLRDFLAWAKAHPAAAFYGTPSAGSIQHFLGVSLSQTTGIRMEHIGYKGAAEVITALVGAQIPAAILNIGEMLNLQRAGKVRILATFGSQRAAELPDVPTAAELGLRMGPAQGWGGIYAPARTPDARIAQLNAAIVRALKEPDVRAKLAQMGMTPVDSTPRQLDEQGRRELEQWRQAVLASGFSAD</sequence>
<protein>
    <submittedName>
        <fullName evidence="2">Bug family tripartite tricarboxylate transporter substrate binding protein</fullName>
    </submittedName>
</protein>
<dbReference type="SUPFAM" id="SSF53850">
    <property type="entry name" value="Periplasmic binding protein-like II"/>
    <property type="match status" value="1"/>
</dbReference>
<keyword evidence="3" id="KW-1185">Reference proteome</keyword>
<dbReference type="InterPro" id="IPR005064">
    <property type="entry name" value="BUG"/>
</dbReference>
<dbReference type="PANTHER" id="PTHR42928">
    <property type="entry name" value="TRICARBOXYLATE-BINDING PROTEIN"/>
    <property type="match status" value="1"/>
</dbReference>
<reference evidence="2 3" key="1">
    <citation type="journal article" date="2019" name="Int. J. Syst. Evol. Microbiol.">
        <title>The Global Catalogue of Microorganisms (GCM) 10K type strain sequencing project: providing services to taxonomists for standard genome sequencing and annotation.</title>
        <authorList>
            <consortium name="The Broad Institute Genomics Platform"/>
            <consortium name="The Broad Institute Genome Sequencing Center for Infectious Disease"/>
            <person name="Wu L."/>
            <person name="Ma J."/>
        </authorList>
    </citation>
    <scope>NUCLEOTIDE SEQUENCE [LARGE SCALE GENOMIC DNA]</scope>
    <source>
        <strain evidence="2 3">JCM 14330</strain>
    </source>
</reference>
<comment type="caution">
    <text evidence="2">The sequence shown here is derived from an EMBL/GenBank/DDBJ whole genome shotgun (WGS) entry which is preliminary data.</text>
</comment>
<dbReference type="Gene3D" id="3.40.190.10">
    <property type="entry name" value="Periplasmic binding protein-like II"/>
    <property type="match status" value="1"/>
</dbReference>
<dbReference type="Gene3D" id="3.40.190.150">
    <property type="entry name" value="Bordetella uptake gene, domain 1"/>
    <property type="match status" value="1"/>
</dbReference>
<dbReference type="InterPro" id="IPR042100">
    <property type="entry name" value="Bug_dom1"/>
</dbReference>
<name>A0ABN1C9M4_9BURK</name>
<comment type="similarity">
    <text evidence="1">Belongs to the UPF0065 (bug) family.</text>
</comment>
<proteinExistence type="inferred from homology"/>
<gene>
    <name evidence="2" type="ORF">GCM10009097_35150</name>
</gene>
<dbReference type="Proteomes" id="UP001501706">
    <property type="component" value="Unassembled WGS sequence"/>
</dbReference>
<evidence type="ECO:0000313" key="3">
    <source>
        <dbReference type="Proteomes" id="UP001501706"/>
    </source>
</evidence>
<dbReference type="Pfam" id="PF03401">
    <property type="entry name" value="TctC"/>
    <property type="match status" value="1"/>
</dbReference>
<accession>A0ABN1C9M4</accession>
<dbReference type="PIRSF" id="PIRSF017082">
    <property type="entry name" value="YflP"/>
    <property type="match status" value="1"/>
</dbReference>
<dbReference type="EMBL" id="BAAAEN010000014">
    <property type="protein sequence ID" value="GAA0514683.1"/>
    <property type="molecule type" value="Genomic_DNA"/>
</dbReference>